<dbReference type="EMBL" id="AMGW01000002">
    <property type="protein sequence ID" value="EXJ63203.1"/>
    <property type="molecule type" value="Genomic_DNA"/>
</dbReference>
<comment type="caution">
    <text evidence="2">The sequence shown here is derived from an EMBL/GenBank/DDBJ whole genome shotgun (WGS) entry which is preliminary data.</text>
</comment>
<protein>
    <recommendedName>
        <fullName evidence="1">MOSC domain-containing protein</fullName>
    </recommendedName>
</protein>
<keyword evidence="3" id="KW-1185">Reference proteome</keyword>
<dbReference type="PANTHER" id="PTHR14237:SF34">
    <property type="entry name" value="MOSC DOMAIN PROTEIN (AFU_ORTHOLOGUE AFUA_2G07820)"/>
    <property type="match status" value="1"/>
</dbReference>
<dbReference type="VEuPathDB" id="FungiDB:A1O7_03650"/>
<reference evidence="2 3" key="1">
    <citation type="submission" date="2013-03" db="EMBL/GenBank/DDBJ databases">
        <title>The Genome Sequence of Cladophialophora yegresii CBS 114405.</title>
        <authorList>
            <consortium name="The Broad Institute Genomics Platform"/>
            <person name="Cuomo C."/>
            <person name="de Hoog S."/>
            <person name="Gorbushina A."/>
            <person name="Walker B."/>
            <person name="Young S.K."/>
            <person name="Zeng Q."/>
            <person name="Gargeya S."/>
            <person name="Fitzgerald M."/>
            <person name="Haas B."/>
            <person name="Abouelleil A."/>
            <person name="Allen A.W."/>
            <person name="Alvarado L."/>
            <person name="Arachchi H.M."/>
            <person name="Berlin A.M."/>
            <person name="Chapman S.B."/>
            <person name="Gainer-Dewar J."/>
            <person name="Goldberg J."/>
            <person name="Griggs A."/>
            <person name="Gujja S."/>
            <person name="Hansen M."/>
            <person name="Howarth C."/>
            <person name="Imamovic A."/>
            <person name="Ireland A."/>
            <person name="Larimer J."/>
            <person name="McCowan C."/>
            <person name="Murphy C."/>
            <person name="Pearson M."/>
            <person name="Poon T.W."/>
            <person name="Priest M."/>
            <person name="Roberts A."/>
            <person name="Saif S."/>
            <person name="Shea T."/>
            <person name="Sisk P."/>
            <person name="Sykes S."/>
            <person name="Wortman J."/>
            <person name="Nusbaum C."/>
            <person name="Birren B."/>
        </authorList>
    </citation>
    <scope>NUCLEOTIDE SEQUENCE [LARGE SCALE GENOMIC DNA]</scope>
    <source>
        <strain evidence="2 3">CBS 114405</strain>
    </source>
</reference>
<organism evidence="2 3">
    <name type="scientific">Cladophialophora yegresii CBS 114405</name>
    <dbReference type="NCBI Taxonomy" id="1182544"/>
    <lineage>
        <taxon>Eukaryota</taxon>
        <taxon>Fungi</taxon>
        <taxon>Dikarya</taxon>
        <taxon>Ascomycota</taxon>
        <taxon>Pezizomycotina</taxon>
        <taxon>Eurotiomycetes</taxon>
        <taxon>Chaetothyriomycetidae</taxon>
        <taxon>Chaetothyriales</taxon>
        <taxon>Herpotrichiellaceae</taxon>
        <taxon>Cladophialophora</taxon>
    </lineage>
</organism>
<dbReference type="Pfam" id="PF03473">
    <property type="entry name" value="MOSC"/>
    <property type="match status" value="1"/>
</dbReference>
<dbReference type="RefSeq" id="XP_007755857.1">
    <property type="nucleotide sequence ID" value="XM_007757667.1"/>
</dbReference>
<dbReference type="GO" id="GO:0003824">
    <property type="term" value="F:catalytic activity"/>
    <property type="evidence" value="ECO:0007669"/>
    <property type="project" value="InterPro"/>
</dbReference>
<evidence type="ECO:0000259" key="1">
    <source>
        <dbReference type="PROSITE" id="PS51340"/>
    </source>
</evidence>
<sequence length="406" mass="43954">MAEATTASGKMRVKQVYTYPIKSLRGISLPRLSATYTGFPHDRRFMLFDVTQGKNMHIAYHVEMCLFTTAFDDATTPSEVVVTYTKDHVFDQPENKVSAEPLHVSLDPATEGLDEVDITMHSSPVIGYDMGEQYNAWFSERFGYEVKLLYIGGNSRKVLGNVPPHVAAAAAAEQQSGSSSGSWLGNITSTATSLLRNVTVATGGEYPGGGVDQGISFADVAPYLVISTTSWENAQRRLDSPSEVLDISKFRPNIVVEGAVAEFEEDYWAELEIGDADAGAGAKIVLTQNCARCNSLNVDYSTGKVGEGEAGKILKKLQSDRRVDAGAKWSPVFGRYGFLARIPEGKEAPAIKVGDEVRVVKRNKERTRFGKLGLHSLCPCPCIPIHPSPAVVIGVRNVAGADLAVF</sequence>
<dbReference type="InterPro" id="IPR011037">
    <property type="entry name" value="Pyrv_Knase-like_insert_dom_sf"/>
</dbReference>
<dbReference type="SUPFAM" id="SSF50800">
    <property type="entry name" value="PK beta-barrel domain-like"/>
    <property type="match status" value="1"/>
</dbReference>
<name>W9W5G8_9EURO</name>
<dbReference type="InterPro" id="IPR005302">
    <property type="entry name" value="MoCF_Sase_C"/>
</dbReference>
<dbReference type="InterPro" id="IPR005303">
    <property type="entry name" value="MOCOS_middle"/>
</dbReference>
<dbReference type="Pfam" id="PF03476">
    <property type="entry name" value="MOSC_N"/>
    <property type="match status" value="1"/>
</dbReference>
<feature type="domain" description="MOSC" evidence="1">
    <location>
        <begin position="192"/>
        <end position="360"/>
    </location>
</feature>
<dbReference type="Proteomes" id="UP000019473">
    <property type="component" value="Unassembled WGS sequence"/>
</dbReference>
<accession>W9W5G8</accession>
<dbReference type="GeneID" id="19178242"/>
<proteinExistence type="predicted"/>
<gene>
    <name evidence="2" type="ORF">A1O7_03650</name>
</gene>
<evidence type="ECO:0000313" key="2">
    <source>
        <dbReference type="EMBL" id="EXJ63203.1"/>
    </source>
</evidence>
<dbReference type="AlphaFoldDB" id="W9W5G8"/>
<dbReference type="PROSITE" id="PS51340">
    <property type="entry name" value="MOSC"/>
    <property type="match status" value="1"/>
</dbReference>
<dbReference type="HOGENOM" id="CLU_028286_3_0_1"/>
<dbReference type="eggNOG" id="KOG2362">
    <property type="taxonomic scope" value="Eukaryota"/>
</dbReference>
<dbReference type="SUPFAM" id="SSF141673">
    <property type="entry name" value="MOSC N-terminal domain-like"/>
    <property type="match status" value="1"/>
</dbReference>
<dbReference type="GO" id="GO:0030151">
    <property type="term" value="F:molybdenum ion binding"/>
    <property type="evidence" value="ECO:0007669"/>
    <property type="project" value="InterPro"/>
</dbReference>
<evidence type="ECO:0000313" key="3">
    <source>
        <dbReference type="Proteomes" id="UP000019473"/>
    </source>
</evidence>
<dbReference type="GO" id="GO:0030170">
    <property type="term" value="F:pyridoxal phosphate binding"/>
    <property type="evidence" value="ECO:0007669"/>
    <property type="project" value="InterPro"/>
</dbReference>
<dbReference type="OrthoDB" id="17255at2759"/>
<dbReference type="STRING" id="1182544.W9W5G8"/>
<dbReference type="PANTHER" id="PTHR14237">
    <property type="entry name" value="MOLYBDOPTERIN COFACTOR SULFURASE MOSC"/>
    <property type="match status" value="1"/>
</dbReference>